<evidence type="ECO:0008006" key="3">
    <source>
        <dbReference type="Google" id="ProtNLM"/>
    </source>
</evidence>
<proteinExistence type="predicted"/>
<organism evidence="1 2">
    <name type="scientific">Cohnella silvisoli</name>
    <dbReference type="NCBI Taxonomy" id="2873699"/>
    <lineage>
        <taxon>Bacteria</taxon>
        <taxon>Bacillati</taxon>
        <taxon>Bacillota</taxon>
        <taxon>Bacilli</taxon>
        <taxon>Bacillales</taxon>
        <taxon>Paenibacillaceae</taxon>
        <taxon>Cohnella</taxon>
    </lineage>
</organism>
<name>A0ABV1KNR7_9BACL</name>
<dbReference type="Proteomes" id="UP001493487">
    <property type="component" value="Unassembled WGS sequence"/>
</dbReference>
<keyword evidence="2" id="KW-1185">Reference proteome</keyword>
<dbReference type="EMBL" id="JASKHM010000001">
    <property type="protein sequence ID" value="MEQ4481256.1"/>
    <property type="molecule type" value="Genomic_DNA"/>
</dbReference>
<protein>
    <recommendedName>
        <fullName evidence="3">cAMP factor</fullName>
    </recommendedName>
</protein>
<gene>
    <name evidence="1" type="ORF">QJS35_02480</name>
</gene>
<sequence>MSLAKSTHSVLHPVVSCAIAIIIAFTVPAAIASAATVELTVPIKTAFDATTASADSQTAVKLNSHYKDLGTLLGQDKDSEIKIKELHYRNEETLIALRKQIREIDADNLNKLEVQVLQTKERYKPLFAAYASLLKQITVARYAKNKTLNAVLRTQADAMKITVQLARQEIGSKQASFRKAKEATAQTIKAAREMLATIDPLKVQIKAQRSAANLPRASLSPVWTNFKYAIKKSDAKSTLDSIATLVMLTRQIVEQQQKIHALEVKIADILVKTKAQFL</sequence>
<comment type="caution">
    <text evidence="1">The sequence shown here is derived from an EMBL/GenBank/DDBJ whole genome shotgun (WGS) entry which is preliminary data.</text>
</comment>
<evidence type="ECO:0000313" key="1">
    <source>
        <dbReference type="EMBL" id="MEQ4481256.1"/>
    </source>
</evidence>
<accession>A0ABV1KNR7</accession>
<reference evidence="1 2" key="1">
    <citation type="journal article" date="2023" name="Genome Announc.">
        <title>Pan-Genome Analyses of the Genus Cohnella and Proposal of the Novel Species Cohnella silvisoli sp. nov., Isolated from Forest Soil.</title>
        <authorList>
            <person name="Wang C."/>
            <person name="Mao L."/>
            <person name="Bao G."/>
            <person name="Zhu H."/>
        </authorList>
    </citation>
    <scope>NUCLEOTIDE SEQUENCE [LARGE SCALE GENOMIC DNA]</scope>
    <source>
        <strain evidence="1 2">NL03-T5-1</strain>
    </source>
</reference>
<evidence type="ECO:0000313" key="2">
    <source>
        <dbReference type="Proteomes" id="UP001493487"/>
    </source>
</evidence>
<dbReference type="RefSeq" id="WP_232182234.1">
    <property type="nucleotide sequence ID" value="NZ_JAIOAP010000001.1"/>
</dbReference>